<protein>
    <submittedName>
        <fullName evidence="1">Uncharacterized protein</fullName>
    </submittedName>
</protein>
<name>A0A836CHW1_9STRA</name>
<dbReference type="EMBL" id="JAFCMP010000173">
    <property type="protein sequence ID" value="KAG5184241.1"/>
    <property type="molecule type" value="Genomic_DNA"/>
</dbReference>
<dbReference type="Proteomes" id="UP000664859">
    <property type="component" value="Unassembled WGS sequence"/>
</dbReference>
<organism evidence="1 2">
    <name type="scientific">Tribonema minus</name>
    <dbReference type="NCBI Taxonomy" id="303371"/>
    <lineage>
        <taxon>Eukaryota</taxon>
        <taxon>Sar</taxon>
        <taxon>Stramenopiles</taxon>
        <taxon>Ochrophyta</taxon>
        <taxon>PX clade</taxon>
        <taxon>Xanthophyceae</taxon>
        <taxon>Tribonematales</taxon>
        <taxon>Tribonemataceae</taxon>
        <taxon>Tribonema</taxon>
    </lineage>
</organism>
<accession>A0A836CHW1</accession>
<gene>
    <name evidence="1" type="ORF">JKP88DRAFT_181384</name>
</gene>
<reference evidence="1" key="1">
    <citation type="submission" date="2021-02" db="EMBL/GenBank/DDBJ databases">
        <title>First Annotated Genome of the Yellow-green Alga Tribonema minus.</title>
        <authorList>
            <person name="Mahan K.M."/>
        </authorList>
    </citation>
    <scope>NUCLEOTIDE SEQUENCE</scope>
    <source>
        <strain evidence="1">UTEX B ZZ1240</strain>
    </source>
</reference>
<proteinExistence type="predicted"/>
<sequence>DCVFKGPIVGPLNKVDYCNTQAMFRIYRAFPDLEMEFSEFTVDPIEPMRYWGIMRVQGTQTGALNLGGLKVPANGNKMVVGPQSCSVTFNEKKEVIEFTGGYVVDSVASPLGSLGFAFAVLKNAGIRPPGGPLLKLSRRFGDSRKNYTKSVSHVDDLPDKWKPYGRKYGPRSRDAWDNYENYADEWLTP</sequence>
<evidence type="ECO:0000313" key="2">
    <source>
        <dbReference type="Proteomes" id="UP000664859"/>
    </source>
</evidence>
<dbReference type="AlphaFoldDB" id="A0A836CHW1"/>
<evidence type="ECO:0000313" key="1">
    <source>
        <dbReference type="EMBL" id="KAG5184241.1"/>
    </source>
</evidence>
<comment type="caution">
    <text evidence="1">The sequence shown here is derived from an EMBL/GenBank/DDBJ whole genome shotgun (WGS) entry which is preliminary data.</text>
</comment>
<feature type="non-terminal residue" evidence="1">
    <location>
        <position position="1"/>
    </location>
</feature>
<keyword evidence="2" id="KW-1185">Reference proteome</keyword>
<dbReference type="OrthoDB" id="199820at2759"/>